<name>A0A0E9WIU6_ANGAN</name>
<proteinExistence type="predicted"/>
<dbReference type="EMBL" id="GBXM01018268">
    <property type="protein sequence ID" value="JAH90309.1"/>
    <property type="molecule type" value="Transcribed_RNA"/>
</dbReference>
<reference evidence="1" key="2">
    <citation type="journal article" date="2015" name="Fish Shellfish Immunol.">
        <title>Early steps in the European eel (Anguilla anguilla)-Vibrio vulnificus interaction in the gills: Role of the RtxA13 toxin.</title>
        <authorList>
            <person name="Callol A."/>
            <person name="Pajuelo D."/>
            <person name="Ebbesson L."/>
            <person name="Teles M."/>
            <person name="MacKenzie S."/>
            <person name="Amaro C."/>
        </authorList>
    </citation>
    <scope>NUCLEOTIDE SEQUENCE</scope>
</reference>
<evidence type="ECO:0000313" key="1">
    <source>
        <dbReference type="EMBL" id="JAH90309.1"/>
    </source>
</evidence>
<accession>A0A0E9WIU6</accession>
<organism evidence="1">
    <name type="scientific">Anguilla anguilla</name>
    <name type="common">European freshwater eel</name>
    <name type="synonym">Muraena anguilla</name>
    <dbReference type="NCBI Taxonomy" id="7936"/>
    <lineage>
        <taxon>Eukaryota</taxon>
        <taxon>Metazoa</taxon>
        <taxon>Chordata</taxon>
        <taxon>Craniata</taxon>
        <taxon>Vertebrata</taxon>
        <taxon>Euteleostomi</taxon>
        <taxon>Actinopterygii</taxon>
        <taxon>Neopterygii</taxon>
        <taxon>Teleostei</taxon>
        <taxon>Anguilliformes</taxon>
        <taxon>Anguillidae</taxon>
        <taxon>Anguilla</taxon>
    </lineage>
</organism>
<dbReference type="AlphaFoldDB" id="A0A0E9WIU6"/>
<reference evidence="1" key="1">
    <citation type="submission" date="2014-11" db="EMBL/GenBank/DDBJ databases">
        <authorList>
            <person name="Amaro Gonzalez C."/>
        </authorList>
    </citation>
    <scope>NUCLEOTIDE SEQUENCE</scope>
</reference>
<protein>
    <submittedName>
        <fullName evidence="1">Uncharacterized protein</fullName>
    </submittedName>
</protein>
<sequence>MHNLFFYYLTCSSAVKRSLQPCSTASNYNREHSGSLPFFVHSRLKVGRVGYSVLLRRGNTHCTHRIMCALEISRVSALFMEGVVHAATNYCVLRMCACQFFLVGYRLIPGFMCTQN</sequence>